<evidence type="ECO:0000313" key="3">
    <source>
        <dbReference type="EMBL" id="MDT8897680.1"/>
    </source>
</evidence>
<feature type="domain" description="Transglycosylase SLT" evidence="2">
    <location>
        <begin position="54"/>
        <end position="152"/>
    </location>
</feature>
<keyword evidence="4" id="KW-1185">Reference proteome</keyword>
<gene>
    <name evidence="3" type="ORF">QYE77_05325</name>
</gene>
<evidence type="ECO:0000259" key="2">
    <source>
        <dbReference type="Pfam" id="PF01464"/>
    </source>
</evidence>
<dbReference type="Gene3D" id="1.10.530.10">
    <property type="match status" value="1"/>
</dbReference>
<name>A0ABU3NLF9_9CHLR</name>
<organism evidence="3 4">
    <name type="scientific">Thermanaerothrix solaris</name>
    <dbReference type="NCBI Taxonomy" id="3058434"/>
    <lineage>
        <taxon>Bacteria</taxon>
        <taxon>Bacillati</taxon>
        <taxon>Chloroflexota</taxon>
        <taxon>Anaerolineae</taxon>
        <taxon>Anaerolineales</taxon>
        <taxon>Anaerolineaceae</taxon>
        <taxon>Thermanaerothrix</taxon>
    </lineage>
</organism>
<comment type="similarity">
    <text evidence="1">Belongs to the transglycosylase Slt family.</text>
</comment>
<dbReference type="InterPro" id="IPR023346">
    <property type="entry name" value="Lysozyme-like_dom_sf"/>
</dbReference>
<proteinExistence type="inferred from homology"/>
<dbReference type="GO" id="GO:0016829">
    <property type="term" value="F:lyase activity"/>
    <property type="evidence" value="ECO:0007669"/>
    <property type="project" value="UniProtKB-KW"/>
</dbReference>
<dbReference type="EC" id="4.2.2.n1" evidence="3"/>
<dbReference type="InterPro" id="IPR008258">
    <property type="entry name" value="Transglycosylase_SLT_dom_1"/>
</dbReference>
<dbReference type="Pfam" id="PF01464">
    <property type="entry name" value="SLT"/>
    <property type="match status" value="1"/>
</dbReference>
<protein>
    <submittedName>
        <fullName evidence="3">Lytic transglycosylase domain-containing protein</fullName>
        <ecNumber evidence="3">4.2.2.n1</ecNumber>
    </submittedName>
</protein>
<reference evidence="3 4" key="1">
    <citation type="submission" date="2023-07" db="EMBL/GenBank/DDBJ databases">
        <title>Novel species of Thermanaerothrix with wide hydrolytic capabilities.</title>
        <authorList>
            <person name="Zayulina K.S."/>
            <person name="Podosokorskaya O.A."/>
            <person name="Elcheninov A.G."/>
        </authorList>
    </citation>
    <scope>NUCLEOTIDE SEQUENCE [LARGE SCALE GENOMIC DNA]</scope>
    <source>
        <strain evidence="3 4">4228-RoL</strain>
    </source>
</reference>
<sequence>MSFLNATFESMLYRLLFQLLNRQGGTLSTDTETEDITNTANGRQLGSSSPFEALIQQAAERYSVDPALVRSVIRAESNFNPQAVSRAGAMGLMQLMPGTARSLGVVDPFDPTQNIDGGVRLLRRLLDRYDGNVALALAAYNAGPGAVDRFQGIPPYRETQIYVDRVLDYYRQESGWRA</sequence>
<dbReference type="PROSITE" id="PS00922">
    <property type="entry name" value="TRANSGLYCOSYLASE"/>
    <property type="match status" value="1"/>
</dbReference>
<evidence type="ECO:0000313" key="4">
    <source>
        <dbReference type="Proteomes" id="UP001254165"/>
    </source>
</evidence>
<keyword evidence="3" id="KW-0456">Lyase</keyword>
<dbReference type="SUPFAM" id="SSF53955">
    <property type="entry name" value="Lysozyme-like"/>
    <property type="match status" value="1"/>
</dbReference>
<dbReference type="PANTHER" id="PTHR37423:SF2">
    <property type="entry name" value="MEMBRANE-BOUND LYTIC MUREIN TRANSGLYCOSYLASE C"/>
    <property type="match status" value="1"/>
</dbReference>
<dbReference type="Proteomes" id="UP001254165">
    <property type="component" value="Unassembled WGS sequence"/>
</dbReference>
<evidence type="ECO:0000256" key="1">
    <source>
        <dbReference type="ARBA" id="ARBA00007734"/>
    </source>
</evidence>
<dbReference type="CDD" id="cd00254">
    <property type="entry name" value="LT-like"/>
    <property type="match status" value="1"/>
</dbReference>
<accession>A0ABU3NLF9</accession>
<comment type="caution">
    <text evidence="3">The sequence shown here is derived from an EMBL/GenBank/DDBJ whole genome shotgun (WGS) entry which is preliminary data.</text>
</comment>
<dbReference type="RefSeq" id="WP_315624343.1">
    <property type="nucleotide sequence ID" value="NZ_JAUHMF010000001.1"/>
</dbReference>
<dbReference type="InterPro" id="IPR000189">
    <property type="entry name" value="Transglyc_AS"/>
</dbReference>
<dbReference type="PANTHER" id="PTHR37423">
    <property type="entry name" value="SOLUBLE LYTIC MUREIN TRANSGLYCOSYLASE-RELATED"/>
    <property type="match status" value="1"/>
</dbReference>
<dbReference type="EMBL" id="JAUHMF010000001">
    <property type="protein sequence ID" value="MDT8897680.1"/>
    <property type="molecule type" value="Genomic_DNA"/>
</dbReference>